<evidence type="ECO:0000256" key="2">
    <source>
        <dbReference type="ARBA" id="ARBA00006337"/>
    </source>
</evidence>
<dbReference type="InterPro" id="IPR036318">
    <property type="entry name" value="FAD-bd_PCMH-like_sf"/>
</dbReference>
<dbReference type="InterPro" id="IPR044751">
    <property type="entry name" value="Ion_transp-like_CBS"/>
</dbReference>
<dbReference type="Gene3D" id="3.30.465.10">
    <property type="match status" value="1"/>
</dbReference>
<evidence type="ECO:0000256" key="5">
    <source>
        <dbReference type="ARBA" id="ARBA00022737"/>
    </source>
</evidence>
<dbReference type="InterPro" id="IPR000644">
    <property type="entry name" value="CBS_dom"/>
</dbReference>
<evidence type="ECO:0000259" key="11">
    <source>
        <dbReference type="PROSITE" id="PS51371"/>
    </source>
</evidence>
<dbReference type="FunFam" id="3.10.580.10:FF:000002">
    <property type="entry name" value="Magnesium/cobalt efflux protein CorC"/>
    <property type="match status" value="1"/>
</dbReference>
<dbReference type="SUPFAM" id="SSF54631">
    <property type="entry name" value="CBS-domain pair"/>
    <property type="match status" value="1"/>
</dbReference>
<dbReference type="GO" id="GO:0050660">
    <property type="term" value="F:flavin adenine dinucleotide binding"/>
    <property type="evidence" value="ECO:0007669"/>
    <property type="project" value="InterPro"/>
</dbReference>
<dbReference type="SMART" id="SM00116">
    <property type="entry name" value="CBS"/>
    <property type="match status" value="2"/>
</dbReference>
<dbReference type="GO" id="GO:0005886">
    <property type="term" value="C:plasma membrane"/>
    <property type="evidence" value="ECO:0007669"/>
    <property type="project" value="UniProtKB-SubCell"/>
</dbReference>
<feature type="domain" description="CBS" evidence="11">
    <location>
        <begin position="210"/>
        <end position="272"/>
    </location>
</feature>
<dbReference type="CDD" id="cd04590">
    <property type="entry name" value="CBS_pair_CorC_HlyC_assoc"/>
    <property type="match status" value="1"/>
</dbReference>
<protein>
    <recommendedName>
        <fullName evidence="11">CBS domain-containing protein</fullName>
    </recommendedName>
</protein>
<dbReference type="SUPFAM" id="SSF56176">
    <property type="entry name" value="FAD-binding/transporter-associated domain-like"/>
    <property type="match status" value="1"/>
</dbReference>
<proteinExistence type="inferred from homology"/>
<keyword evidence="3" id="KW-1003">Cell membrane</keyword>
<gene>
    <name evidence="12" type="ORF">HHT355_1510</name>
</gene>
<keyword evidence="7 9" id="KW-0129">CBS domain</keyword>
<evidence type="ECO:0000256" key="7">
    <source>
        <dbReference type="ARBA" id="ARBA00023122"/>
    </source>
</evidence>
<comment type="similarity">
    <text evidence="2">Belongs to the UPF0053 family.</text>
</comment>
<keyword evidence="5" id="KW-0677">Repeat</keyword>
<dbReference type="EMBL" id="CVTD020000016">
    <property type="protein sequence ID" value="CRZ34711.1"/>
    <property type="molecule type" value="Genomic_DNA"/>
</dbReference>
<keyword evidence="13" id="KW-1185">Reference proteome</keyword>
<dbReference type="RefSeq" id="WP_103202820.1">
    <property type="nucleotide sequence ID" value="NZ_CVTD020000016.1"/>
</dbReference>
<evidence type="ECO:0000313" key="12">
    <source>
        <dbReference type="EMBL" id="CRZ34711.1"/>
    </source>
</evidence>
<sequence length="438" mass="49418">MDSDSPLWGISTVILLILVMAIISCMKAALENVNESSIRKKADKGDKKAASLLAFIEKGTKYQNTLALLLCGTSAITVIYAEEYILPAIKYHISCIIFIIFLVFCMTVFGVVLPEKISAKYSEKLSYRLLGLIKLICLIFTPVSFLFDIIMNFIFRIFKINPDDKNEGEIEEEIISIVNEGHEQGVIDAGKAEMISNIIELDDKKAQDIMTHKKRIVAIDAEISLKEALRLMLSENYSRYPLYVDNLDNIVGILHLKDVISAYISGDENNKTLQEIAREPYFVPETQSVNLLFREMQAKKIHMAIVVDEYGQTAGLVAMEDFLEEIVGNIQDEYDMEEKMIISVEDDSCVVKGSISLEDLKEELDIVIENEDFDTLNGFLISILDRIPADGEKATLQYGGYQFDILETMNKMIGQVRITKLPVNPMRMDEDLEKTVVG</sequence>
<dbReference type="SMART" id="SM01091">
    <property type="entry name" value="CorC_HlyC"/>
    <property type="match status" value="1"/>
</dbReference>
<feature type="transmembrane region" description="Helical" evidence="10">
    <location>
        <begin position="66"/>
        <end position="85"/>
    </location>
</feature>
<dbReference type="PANTHER" id="PTHR22777">
    <property type="entry name" value="HEMOLYSIN-RELATED"/>
    <property type="match status" value="1"/>
</dbReference>
<feature type="transmembrane region" description="Helical" evidence="10">
    <location>
        <begin position="135"/>
        <end position="155"/>
    </location>
</feature>
<reference evidence="12 13" key="1">
    <citation type="submission" date="2015-06" db="EMBL/GenBank/DDBJ databases">
        <authorList>
            <person name="Wibberg Daniel"/>
        </authorList>
    </citation>
    <scope>NUCLEOTIDE SEQUENCE [LARGE SCALE GENOMIC DNA]</scope>
    <source>
        <strain evidence="12 13">T3/55T</strain>
    </source>
</reference>
<comment type="subcellular location">
    <subcellularLocation>
        <location evidence="1">Cell membrane</location>
        <topology evidence="1">Multi-pass membrane protein</topology>
    </subcellularLocation>
</comment>
<evidence type="ECO:0000256" key="1">
    <source>
        <dbReference type="ARBA" id="ARBA00004651"/>
    </source>
</evidence>
<feature type="domain" description="CBS" evidence="11">
    <location>
        <begin position="276"/>
        <end position="333"/>
    </location>
</feature>
<dbReference type="PANTHER" id="PTHR22777:SF32">
    <property type="entry name" value="UPF0053 INNER MEMBRANE PROTEIN YFJD"/>
    <property type="match status" value="1"/>
</dbReference>
<feature type="transmembrane region" description="Helical" evidence="10">
    <location>
        <begin position="6"/>
        <end position="30"/>
    </location>
</feature>
<organism evidence="12 13">
    <name type="scientific">Herbinix hemicellulosilytica</name>
    <dbReference type="NCBI Taxonomy" id="1564487"/>
    <lineage>
        <taxon>Bacteria</taxon>
        <taxon>Bacillati</taxon>
        <taxon>Bacillota</taxon>
        <taxon>Clostridia</taxon>
        <taxon>Lachnospirales</taxon>
        <taxon>Lachnospiraceae</taxon>
        <taxon>Herbinix</taxon>
    </lineage>
</organism>
<dbReference type="InterPro" id="IPR046342">
    <property type="entry name" value="CBS_dom_sf"/>
</dbReference>
<name>A0A0H5SIT4_HERHM</name>
<dbReference type="Pfam" id="PF03471">
    <property type="entry name" value="CorC_HlyC"/>
    <property type="match status" value="1"/>
</dbReference>
<feature type="transmembrane region" description="Helical" evidence="10">
    <location>
        <begin position="91"/>
        <end position="114"/>
    </location>
</feature>
<keyword evidence="8 10" id="KW-0472">Membrane</keyword>
<dbReference type="AlphaFoldDB" id="A0A0H5SIT4"/>
<evidence type="ECO:0000256" key="3">
    <source>
        <dbReference type="ARBA" id="ARBA00022475"/>
    </source>
</evidence>
<dbReference type="Proteomes" id="UP000236497">
    <property type="component" value="Unassembled WGS sequence"/>
</dbReference>
<dbReference type="PROSITE" id="PS51371">
    <property type="entry name" value="CBS"/>
    <property type="match status" value="2"/>
</dbReference>
<dbReference type="Gene3D" id="3.10.580.10">
    <property type="entry name" value="CBS-domain"/>
    <property type="match status" value="1"/>
</dbReference>
<evidence type="ECO:0000256" key="10">
    <source>
        <dbReference type="SAM" id="Phobius"/>
    </source>
</evidence>
<dbReference type="Pfam" id="PF00571">
    <property type="entry name" value="CBS"/>
    <property type="match status" value="2"/>
</dbReference>
<evidence type="ECO:0000256" key="9">
    <source>
        <dbReference type="PROSITE-ProRule" id="PRU00703"/>
    </source>
</evidence>
<dbReference type="InterPro" id="IPR016169">
    <property type="entry name" value="FAD-bd_PCMH_sub2"/>
</dbReference>
<evidence type="ECO:0000256" key="6">
    <source>
        <dbReference type="ARBA" id="ARBA00022989"/>
    </source>
</evidence>
<evidence type="ECO:0000313" key="13">
    <source>
        <dbReference type="Proteomes" id="UP000236497"/>
    </source>
</evidence>
<evidence type="ECO:0000256" key="8">
    <source>
        <dbReference type="ARBA" id="ARBA00023136"/>
    </source>
</evidence>
<keyword evidence="4 10" id="KW-0812">Transmembrane</keyword>
<dbReference type="InterPro" id="IPR002550">
    <property type="entry name" value="CNNM"/>
</dbReference>
<keyword evidence="6 10" id="KW-1133">Transmembrane helix</keyword>
<dbReference type="OrthoDB" id="9798188at2"/>
<dbReference type="Pfam" id="PF01595">
    <property type="entry name" value="CNNM"/>
    <property type="match status" value="1"/>
</dbReference>
<accession>A0A0H5SIT4</accession>
<evidence type="ECO:0000256" key="4">
    <source>
        <dbReference type="ARBA" id="ARBA00022692"/>
    </source>
</evidence>
<dbReference type="InterPro" id="IPR005170">
    <property type="entry name" value="Transptr-assoc_dom"/>
</dbReference>